<feature type="compositionally biased region" description="Polar residues" evidence="7">
    <location>
        <begin position="215"/>
        <end position="225"/>
    </location>
</feature>
<evidence type="ECO:0000256" key="7">
    <source>
        <dbReference type="SAM" id="MobiDB-lite"/>
    </source>
</evidence>
<dbReference type="PANTHER" id="PTHR43895">
    <property type="entry name" value="CALCIUM/CALMODULIN-DEPENDENT PROTEIN KINASE KINASE-RELATED"/>
    <property type="match status" value="1"/>
</dbReference>
<feature type="region of interest" description="Disordered" evidence="7">
    <location>
        <begin position="171"/>
        <end position="226"/>
    </location>
</feature>
<dbReference type="InterPro" id="IPR008271">
    <property type="entry name" value="Ser/Thr_kinase_AS"/>
</dbReference>
<dbReference type="InterPro" id="IPR011009">
    <property type="entry name" value="Kinase-like_dom_sf"/>
</dbReference>
<evidence type="ECO:0000313" key="9">
    <source>
        <dbReference type="EMBL" id="CAD9077961.1"/>
    </source>
</evidence>
<dbReference type="PROSITE" id="PS00108">
    <property type="entry name" value="PROTEIN_KINASE_ST"/>
    <property type="match status" value="1"/>
</dbReference>
<keyword evidence="5 6" id="KW-0067">ATP-binding</keyword>
<dbReference type="CDD" id="cd14008">
    <property type="entry name" value="STKc_LKB1_CaMKK"/>
    <property type="match status" value="1"/>
</dbReference>
<feature type="compositionally biased region" description="Low complexity" evidence="7">
    <location>
        <begin position="190"/>
        <end position="210"/>
    </location>
</feature>
<gene>
    <name evidence="9" type="ORF">PCOS0759_LOCUS1193</name>
</gene>
<dbReference type="InterPro" id="IPR017441">
    <property type="entry name" value="Protein_kinase_ATP_BS"/>
</dbReference>
<feature type="compositionally biased region" description="Polar residues" evidence="7">
    <location>
        <begin position="1"/>
        <end position="22"/>
    </location>
</feature>
<feature type="compositionally biased region" description="Polar residues" evidence="7">
    <location>
        <begin position="630"/>
        <end position="640"/>
    </location>
</feature>
<feature type="compositionally biased region" description="Low complexity" evidence="7">
    <location>
        <begin position="932"/>
        <end position="959"/>
    </location>
</feature>
<feature type="region of interest" description="Disordered" evidence="7">
    <location>
        <begin position="44"/>
        <end position="115"/>
    </location>
</feature>
<evidence type="ECO:0000256" key="5">
    <source>
        <dbReference type="ARBA" id="ARBA00022840"/>
    </source>
</evidence>
<feature type="region of interest" description="Disordered" evidence="7">
    <location>
        <begin position="541"/>
        <end position="693"/>
    </location>
</feature>
<sequence length="996" mass="109736">MGTGVSLGQQSDASPSCNSPHTESLALPRSLSAVHLSRKISKMSSSEDLFYMEPDEVVPESYDDDEMVGNDADSGSTSSPTTIKQPFSPQQRSSDSEEWAPSEPGRQSPFGSLSGGVAEFHRRQYLKCVDPPNSAPSLHRNRHVYPMSASLTHIKRKASLTPLSVVRASPLRTSPSSEDVELLSGATSGSSQSQQIVTSSTASPSPTSRTLDSDLASQSISQSTPVVRRRARAQTFTMASVSQFNAAQNNLSPLKITKRQLPAAGGSPLPLKHHSQRPRAIVIPVGADVAITRTNSNTFTHSHTMSELSPTGSSPRSPLNIKSHHQSFLQNATSPQNQSFHDDQYSFAKKRKQFSSIDHLQKRGRSNSICVGASNEPSNAISQSMPHKLSPLYHPLHHKEVKTTKHVSKGYDEHGRKTINQYSFMHQIGSGVSSKVKLCINWESGEECAIKVINRSLMKSVNHGLRRVSHQGITYESIRREIAILKKVRHPNIVRVIEVIDDPTADKMYIVLEHVQGGELLKLDADGNVIPKVHTSPQTFIAAPHSYSEGSSSLRHNYESPPATFDHPLRKPSTDALDDILDEAFPHQSPGSYSSSPLTSDFSSPIRVRSRSEAPQYTTPRDMNFPPTSPSGVQTVSSSLKIPRLAPLKIPKTPDHDSSEGGKFAPPTENPNLSSSTFSHQSSQQRKTPTAENIINADGTIPEHIARSYFRDLISALHYLHKNNIVHRDIKPENMLIESSTNTLKLSDFGVSQFTDGEDDYFEDTTGTPAFYPPESCKVGRTYGRAADVWACGITLFIMLFGRLPFKPQSGHPGAKLYSLFTSIEKEGITLPPDTEEDLRNLFARVLDKNPDTRITTEELLHHPWLLTDSTLDDDDDVDVAVNEEDLSKAITIQNHFKILDRVFYKIKDNWKKLRTPRSPLSTLRTVNILKPLTGSPTSSSPPRTPTSSSPAESSSFSSQRGLFSKPKTRNRSQSVSAAQHHAVSLPVPIRMTERR</sequence>
<proteinExistence type="predicted"/>
<dbReference type="Pfam" id="PF00069">
    <property type="entry name" value="Pkinase"/>
    <property type="match status" value="2"/>
</dbReference>
<dbReference type="EMBL" id="HBGD01001461">
    <property type="protein sequence ID" value="CAD9077961.1"/>
    <property type="molecule type" value="Transcribed_RNA"/>
</dbReference>
<evidence type="ECO:0000256" key="6">
    <source>
        <dbReference type="PROSITE-ProRule" id="PRU10141"/>
    </source>
</evidence>
<keyword evidence="4" id="KW-0418">Kinase</keyword>
<dbReference type="SUPFAM" id="SSF56112">
    <property type="entry name" value="Protein kinase-like (PK-like)"/>
    <property type="match status" value="1"/>
</dbReference>
<name>A0A7S1KLS8_9EUKA</name>
<dbReference type="PROSITE" id="PS00107">
    <property type="entry name" value="PROTEIN_KINASE_ATP"/>
    <property type="match status" value="1"/>
</dbReference>
<feature type="region of interest" description="Disordered" evidence="7">
    <location>
        <begin position="1"/>
        <end position="29"/>
    </location>
</feature>
<dbReference type="GO" id="GO:0004674">
    <property type="term" value="F:protein serine/threonine kinase activity"/>
    <property type="evidence" value="ECO:0007669"/>
    <property type="project" value="UniProtKB-KW"/>
</dbReference>
<evidence type="ECO:0000256" key="2">
    <source>
        <dbReference type="ARBA" id="ARBA00022679"/>
    </source>
</evidence>
<keyword evidence="1" id="KW-0723">Serine/threonine-protein kinase</keyword>
<keyword evidence="2" id="KW-0808">Transferase</keyword>
<evidence type="ECO:0000259" key="8">
    <source>
        <dbReference type="PROSITE" id="PS50011"/>
    </source>
</evidence>
<dbReference type="SMART" id="SM00220">
    <property type="entry name" value="S_TKc"/>
    <property type="match status" value="1"/>
</dbReference>
<feature type="compositionally biased region" description="Acidic residues" evidence="7">
    <location>
        <begin position="53"/>
        <end position="68"/>
    </location>
</feature>
<evidence type="ECO:0000256" key="3">
    <source>
        <dbReference type="ARBA" id="ARBA00022741"/>
    </source>
</evidence>
<evidence type="ECO:0000256" key="4">
    <source>
        <dbReference type="ARBA" id="ARBA00022777"/>
    </source>
</evidence>
<organism evidence="9">
    <name type="scientific">Percolomonas cosmopolitus</name>
    <dbReference type="NCBI Taxonomy" id="63605"/>
    <lineage>
        <taxon>Eukaryota</taxon>
        <taxon>Discoba</taxon>
        <taxon>Heterolobosea</taxon>
        <taxon>Tetramitia</taxon>
        <taxon>Eutetramitia</taxon>
        <taxon>Percolomonadidae</taxon>
        <taxon>Percolomonas</taxon>
    </lineage>
</organism>
<feature type="domain" description="Protein kinase" evidence="8">
    <location>
        <begin position="422"/>
        <end position="866"/>
    </location>
</feature>
<dbReference type="InterPro" id="IPR000719">
    <property type="entry name" value="Prot_kinase_dom"/>
</dbReference>
<dbReference type="GO" id="GO:0007165">
    <property type="term" value="P:signal transduction"/>
    <property type="evidence" value="ECO:0007669"/>
    <property type="project" value="TreeGrafter"/>
</dbReference>
<dbReference type="AlphaFoldDB" id="A0A7S1KLS8"/>
<dbReference type="PROSITE" id="PS50011">
    <property type="entry name" value="PROTEIN_KINASE_DOM"/>
    <property type="match status" value="1"/>
</dbReference>
<reference evidence="9" key="1">
    <citation type="submission" date="2021-01" db="EMBL/GenBank/DDBJ databases">
        <authorList>
            <person name="Corre E."/>
            <person name="Pelletier E."/>
            <person name="Niang G."/>
            <person name="Scheremetjew M."/>
            <person name="Finn R."/>
            <person name="Kale V."/>
            <person name="Holt S."/>
            <person name="Cochrane G."/>
            <person name="Meng A."/>
            <person name="Brown T."/>
            <person name="Cohen L."/>
        </authorList>
    </citation>
    <scope>NUCLEOTIDE SEQUENCE</scope>
    <source>
        <strain evidence="9">WS</strain>
    </source>
</reference>
<dbReference type="Gene3D" id="3.30.200.20">
    <property type="entry name" value="Phosphorylase Kinase, domain 1"/>
    <property type="match status" value="1"/>
</dbReference>
<dbReference type="PANTHER" id="PTHR43895:SF150">
    <property type="entry name" value="SERINE_THREONINE-PROTEIN KINASE STK11"/>
    <property type="match status" value="1"/>
</dbReference>
<feature type="compositionally biased region" description="Polar residues" evidence="7">
    <location>
        <begin position="73"/>
        <end position="93"/>
    </location>
</feature>
<protein>
    <recommendedName>
        <fullName evidence="8">Protein kinase domain-containing protein</fullName>
    </recommendedName>
</protein>
<accession>A0A7S1KLS8</accession>
<dbReference type="GO" id="GO:0005524">
    <property type="term" value="F:ATP binding"/>
    <property type="evidence" value="ECO:0007669"/>
    <property type="project" value="UniProtKB-UniRule"/>
</dbReference>
<evidence type="ECO:0000256" key="1">
    <source>
        <dbReference type="ARBA" id="ARBA00022527"/>
    </source>
</evidence>
<feature type="region of interest" description="Disordered" evidence="7">
    <location>
        <begin position="927"/>
        <end position="996"/>
    </location>
</feature>
<feature type="compositionally biased region" description="Low complexity" evidence="7">
    <location>
        <begin position="674"/>
        <end position="685"/>
    </location>
</feature>
<dbReference type="Gene3D" id="1.10.510.10">
    <property type="entry name" value="Transferase(Phosphotransferase) domain 1"/>
    <property type="match status" value="1"/>
</dbReference>
<feature type="binding site" evidence="6">
    <location>
        <position position="451"/>
    </location>
    <ligand>
        <name>ATP</name>
        <dbReference type="ChEBI" id="CHEBI:30616"/>
    </ligand>
</feature>
<keyword evidence="3 6" id="KW-0547">Nucleotide-binding</keyword>
<feature type="compositionally biased region" description="Low complexity" evidence="7">
    <location>
        <begin position="586"/>
        <end position="604"/>
    </location>
</feature>